<evidence type="ECO:0000313" key="2">
    <source>
        <dbReference type="EMBL" id="MED6224783.1"/>
    </source>
</evidence>
<keyword evidence="3" id="KW-1185">Reference proteome</keyword>
<feature type="region of interest" description="Disordered" evidence="1">
    <location>
        <begin position="92"/>
        <end position="138"/>
    </location>
</feature>
<comment type="caution">
    <text evidence="2">The sequence shown here is derived from an EMBL/GenBank/DDBJ whole genome shotgun (WGS) entry which is preliminary data.</text>
</comment>
<feature type="compositionally biased region" description="Acidic residues" evidence="1">
    <location>
        <begin position="125"/>
        <end position="138"/>
    </location>
</feature>
<evidence type="ECO:0000256" key="1">
    <source>
        <dbReference type="SAM" id="MobiDB-lite"/>
    </source>
</evidence>
<name>A0ABU6ZS26_9FABA</name>
<accession>A0ABU6ZS26</accession>
<evidence type="ECO:0000313" key="3">
    <source>
        <dbReference type="Proteomes" id="UP001341840"/>
    </source>
</evidence>
<sequence>MFITKWAQQANVPRYLEDEIVKIPKSQHYSVISSPCQYTFHITASLPEPSRRELMRALRRNERIMHKHEQLLLQLHPGLGILGLEQICSPEVSQNQQERVARSSGMAGAEEDDEFQSAETAVDAGADELDESDGEEDD</sequence>
<dbReference type="EMBL" id="JASCZI010273402">
    <property type="protein sequence ID" value="MED6224783.1"/>
    <property type="molecule type" value="Genomic_DNA"/>
</dbReference>
<protein>
    <submittedName>
        <fullName evidence="2">Uncharacterized protein</fullName>
    </submittedName>
</protein>
<gene>
    <name evidence="2" type="ORF">PIB30_087455</name>
</gene>
<dbReference type="Proteomes" id="UP001341840">
    <property type="component" value="Unassembled WGS sequence"/>
</dbReference>
<proteinExistence type="predicted"/>
<reference evidence="2 3" key="1">
    <citation type="journal article" date="2023" name="Plants (Basel)">
        <title>Bridging the Gap: Combining Genomics and Transcriptomics Approaches to Understand Stylosanthes scabra, an Orphan Legume from the Brazilian Caatinga.</title>
        <authorList>
            <person name="Ferreira-Neto J.R.C."/>
            <person name="da Silva M.D."/>
            <person name="Binneck E."/>
            <person name="de Melo N.F."/>
            <person name="da Silva R.H."/>
            <person name="de Melo A.L.T.M."/>
            <person name="Pandolfi V."/>
            <person name="Bustamante F.O."/>
            <person name="Brasileiro-Vidal A.C."/>
            <person name="Benko-Iseppon A.M."/>
        </authorList>
    </citation>
    <scope>NUCLEOTIDE SEQUENCE [LARGE SCALE GENOMIC DNA]</scope>
    <source>
        <tissue evidence="2">Leaves</tissue>
    </source>
</reference>
<organism evidence="2 3">
    <name type="scientific">Stylosanthes scabra</name>
    <dbReference type="NCBI Taxonomy" id="79078"/>
    <lineage>
        <taxon>Eukaryota</taxon>
        <taxon>Viridiplantae</taxon>
        <taxon>Streptophyta</taxon>
        <taxon>Embryophyta</taxon>
        <taxon>Tracheophyta</taxon>
        <taxon>Spermatophyta</taxon>
        <taxon>Magnoliopsida</taxon>
        <taxon>eudicotyledons</taxon>
        <taxon>Gunneridae</taxon>
        <taxon>Pentapetalae</taxon>
        <taxon>rosids</taxon>
        <taxon>fabids</taxon>
        <taxon>Fabales</taxon>
        <taxon>Fabaceae</taxon>
        <taxon>Papilionoideae</taxon>
        <taxon>50 kb inversion clade</taxon>
        <taxon>dalbergioids sensu lato</taxon>
        <taxon>Dalbergieae</taxon>
        <taxon>Pterocarpus clade</taxon>
        <taxon>Stylosanthes</taxon>
    </lineage>
</organism>